<organism evidence="1 2">
    <name type="scientific">Cryobacterium arcticum</name>
    <dbReference type="NCBI Taxonomy" id="670052"/>
    <lineage>
        <taxon>Bacteria</taxon>
        <taxon>Bacillati</taxon>
        <taxon>Actinomycetota</taxon>
        <taxon>Actinomycetes</taxon>
        <taxon>Micrococcales</taxon>
        <taxon>Microbacteriaceae</taxon>
        <taxon>Cryobacterium</taxon>
    </lineage>
</organism>
<accession>A0A1B1BPK9</accession>
<keyword evidence="2" id="KW-1185">Reference proteome</keyword>
<dbReference type="EMBL" id="CP016282">
    <property type="protein sequence ID" value="ANP74497.1"/>
    <property type="molecule type" value="Genomic_DNA"/>
</dbReference>
<dbReference type="RefSeq" id="WP_157109287.1">
    <property type="nucleotide sequence ID" value="NZ_CP016282.1"/>
</dbReference>
<dbReference type="OrthoDB" id="4943089at2"/>
<dbReference type="AlphaFoldDB" id="A0A1B1BPK9"/>
<dbReference type="STRING" id="670052.PA27867_3575"/>
<protein>
    <submittedName>
        <fullName evidence="1">Uncharacterized protein</fullName>
    </submittedName>
</protein>
<gene>
    <name evidence="1" type="ORF">PA27867_3575</name>
</gene>
<reference evidence="1 2" key="1">
    <citation type="submission" date="2016-06" db="EMBL/GenBank/DDBJ databases">
        <title>Genome sequencing of Cryobacterium arcticum PAMC 27867.</title>
        <authorList>
            <person name="Lee J."/>
            <person name="Kim O.-S."/>
        </authorList>
    </citation>
    <scope>NUCLEOTIDE SEQUENCE [LARGE SCALE GENOMIC DNA]</scope>
    <source>
        <strain evidence="1 2">PAMC 27867</strain>
    </source>
</reference>
<evidence type="ECO:0000313" key="1">
    <source>
        <dbReference type="EMBL" id="ANP74497.1"/>
    </source>
</evidence>
<sequence>MPEQNTPVPIKYEDIQKGDRIRRTEAIEYTADGGSEANEQISKTYELISRPVPLPTEPGIYLDKDGGVWSFSVHGYLAILAEPAHGWFTAEHMARFAPFTLLRPVPEVAAEVLADIRDANVTKPYVAELPHVIKFGSPDLDAIAAKYGVTP</sequence>
<evidence type="ECO:0000313" key="2">
    <source>
        <dbReference type="Proteomes" id="UP000092582"/>
    </source>
</evidence>
<proteinExistence type="predicted"/>
<name>A0A1B1BPK9_9MICO</name>
<dbReference type="Proteomes" id="UP000092582">
    <property type="component" value="Chromosome 1"/>
</dbReference>
<dbReference type="KEGG" id="cart:PA27867_3575"/>